<dbReference type="AlphaFoldDB" id="A0A0E9RZU4"/>
<reference evidence="1" key="1">
    <citation type="submission" date="2014-11" db="EMBL/GenBank/DDBJ databases">
        <authorList>
            <person name="Amaro Gonzalez C."/>
        </authorList>
    </citation>
    <scope>NUCLEOTIDE SEQUENCE</scope>
</reference>
<organism evidence="1">
    <name type="scientific">Anguilla anguilla</name>
    <name type="common">European freshwater eel</name>
    <name type="synonym">Muraena anguilla</name>
    <dbReference type="NCBI Taxonomy" id="7936"/>
    <lineage>
        <taxon>Eukaryota</taxon>
        <taxon>Metazoa</taxon>
        <taxon>Chordata</taxon>
        <taxon>Craniata</taxon>
        <taxon>Vertebrata</taxon>
        <taxon>Euteleostomi</taxon>
        <taxon>Actinopterygii</taxon>
        <taxon>Neopterygii</taxon>
        <taxon>Teleostei</taxon>
        <taxon>Anguilliformes</taxon>
        <taxon>Anguillidae</taxon>
        <taxon>Anguilla</taxon>
    </lineage>
</organism>
<evidence type="ECO:0000313" key="1">
    <source>
        <dbReference type="EMBL" id="JAH34616.1"/>
    </source>
</evidence>
<proteinExistence type="predicted"/>
<accession>A0A0E9RZU4</accession>
<sequence length="20" mass="2269">MNITSLMPGDMTLRGIFSQR</sequence>
<protein>
    <submittedName>
        <fullName evidence="1">Uncharacterized protein</fullName>
    </submittedName>
</protein>
<dbReference type="EMBL" id="GBXM01073961">
    <property type="protein sequence ID" value="JAH34616.1"/>
    <property type="molecule type" value="Transcribed_RNA"/>
</dbReference>
<name>A0A0E9RZU4_ANGAN</name>
<reference evidence="1" key="2">
    <citation type="journal article" date="2015" name="Fish Shellfish Immunol.">
        <title>Early steps in the European eel (Anguilla anguilla)-Vibrio vulnificus interaction in the gills: Role of the RtxA13 toxin.</title>
        <authorList>
            <person name="Callol A."/>
            <person name="Pajuelo D."/>
            <person name="Ebbesson L."/>
            <person name="Teles M."/>
            <person name="MacKenzie S."/>
            <person name="Amaro C."/>
        </authorList>
    </citation>
    <scope>NUCLEOTIDE SEQUENCE</scope>
</reference>